<dbReference type="AlphaFoldDB" id="A0A9R1UVY0"/>
<dbReference type="Proteomes" id="UP000235145">
    <property type="component" value="Unassembled WGS sequence"/>
</dbReference>
<dbReference type="EMBL" id="NBSK02000007">
    <property type="protein sequence ID" value="KAJ0195067.1"/>
    <property type="molecule type" value="Genomic_DNA"/>
</dbReference>
<dbReference type="InterPro" id="IPR015410">
    <property type="entry name" value="DUF1985"/>
</dbReference>
<dbReference type="PANTHER" id="PTHR48449:SF1">
    <property type="entry name" value="DUF1985 DOMAIN-CONTAINING PROTEIN"/>
    <property type="match status" value="1"/>
</dbReference>
<gene>
    <name evidence="2" type="ORF">LSAT_V11C700345330</name>
</gene>
<evidence type="ECO:0000313" key="3">
    <source>
        <dbReference type="Proteomes" id="UP000235145"/>
    </source>
</evidence>
<sequence length="186" mass="21967">MDCCSTRCFFIRYGRTMFYFRVGDTKMVYGPKEFCLITGFNFGEYHKNIGKKVSEKKKSLLRERLFPNHTNSSVKIGDLKSFVLNHPFLEASDDDAVRVCLIYVLCEGFLGKEINDRVPQDWFFSLRISIFVWGNYLWDFTYDDLDDTWNKIDKYISLAERVSRFTAPFRIWIYEMLPVVRTGGFA</sequence>
<evidence type="ECO:0000259" key="1">
    <source>
        <dbReference type="Pfam" id="PF09331"/>
    </source>
</evidence>
<feature type="domain" description="DUF1985" evidence="1">
    <location>
        <begin position="18"/>
        <end position="127"/>
    </location>
</feature>
<keyword evidence="3" id="KW-1185">Reference proteome</keyword>
<comment type="caution">
    <text evidence="2">The sequence shown here is derived from an EMBL/GenBank/DDBJ whole genome shotgun (WGS) entry which is preliminary data.</text>
</comment>
<proteinExistence type="predicted"/>
<name>A0A9R1UVY0_LACSA</name>
<protein>
    <recommendedName>
        <fullName evidence="1">DUF1985 domain-containing protein</fullName>
    </recommendedName>
</protein>
<dbReference type="Pfam" id="PF09331">
    <property type="entry name" value="DUF1985"/>
    <property type="match status" value="1"/>
</dbReference>
<accession>A0A9R1UVY0</accession>
<organism evidence="2 3">
    <name type="scientific">Lactuca sativa</name>
    <name type="common">Garden lettuce</name>
    <dbReference type="NCBI Taxonomy" id="4236"/>
    <lineage>
        <taxon>Eukaryota</taxon>
        <taxon>Viridiplantae</taxon>
        <taxon>Streptophyta</taxon>
        <taxon>Embryophyta</taxon>
        <taxon>Tracheophyta</taxon>
        <taxon>Spermatophyta</taxon>
        <taxon>Magnoliopsida</taxon>
        <taxon>eudicotyledons</taxon>
        <taxon>Gunneridae</taxon>
        <taxon>Pentapetalae</taxon>
        <taxon>asterids</taxon>
        <taxon>campanulids</taxon>
        <taxon>Asterales</taxon>
        <taxon>Asteraceae</taxon>
        <taxon>Cichorioideae</taxon>
        <taxon>Cichorieae</taxon>
        <taxon>Lactucinae</taxon>
        <taxon>Lactuca</taxon>
    </lineage>
</organism>
<dbReference type="PANTHER" id="PTHR48449">
    <property type="entry name" value="DUF1985 DOMAIN-CONTAINING PROTEIN"/>
    <property type="match status" value="1"/>
</dbReference>
<evidence type="ECO:0000313" key="2">
    <source>
        <dbReference type="EMBL" id="KAJ0195067.1"/>
    </source>
</evidence>
<reference evidence="2 3" key="1">
    <citation type="journal article" date="2017" name="Nat. Commun.">
        <title>Genome assembly with in vitro proximity ligation data and whole-genome triplication in lettuce.</title>
        <authorList>
            <person name="Reyes-Chin-Wo S."/>
            <person name="Wang Z."/>
            <person name="Yang X."/>
            <person name="Kozik A."/>
            <person name="Arikit S."/>
            <person name="Song C."/>
            <person name="Xia L."/>
            <person name="Froenicke L."/>
            <person name="Lavelle D.O."/>
            <person name="Truco M.J."/>
            <person name="Xia R."/>
            <person name="Zhu S."/>
            <person name="Xu C."/>
            <person name="Xu H."/>
            <person name="Xu X."/>
            <person name="Cox K."/>
            <person name="Korf I."/>
            <person name="Meyers B.C."/>
            <person name="Michelmore R.W."/>
        </authorList>
    </citation>
    <scope>NUCLEOTIDE SEQUENCE [LARGE SCALE GENOMIC DNA]</scope>
    <source>
        <strain evidence="3">cv. Salinas</strain>
        <tissue evidence="2">Seedlings</tissue>
    </source>
</reference>